<reference evidence="11 12" key="1">
    <citation type="submission" date="2013-02" db="EMBL/GenBank/DDBJ databases">
        <title>A novel strain isolated from Lonar lake, Maharashtra, India.</title>
        <authorList>
            <person name="Singh A."/>
        </authorList>
    </citation>
    <scope>NUCLEOTIDE SEQUENCE [LARGE SCALE GENOMIC DNA]</scope>
    <source>
        <strain evidence="11 12">AK24</strain>
    </source>
</reference>
<sequence length="187" mass="21499">MIPQKDPIIIYGYIFVCYHLTEFLLHRLMHGEFRRSSLLFSLPYVAAQAVLLGEYFFIKPLLPLSTSMVTLGLVGVAIGLGFRWTAILTAKKSFNHTIQTSKASSHELILHGPYRLFRHPSYTGWYLYSLSIPLLLGAPVSLICFSVVGWHFFRERIRFEEAYLIDFFGRDYLNYKAKTPSGIPFIP</sequence>
<keyword evidence="12" id="KW-1185">Reference proteome</keyword>
<keyword evidence="8 10" id="KW-1133">Transmembrane helix</keyword>
<name>R7ZSZ9_9BACT</name>
<evidence type="ECO:0000256" key="6">
    <source>
        <dbReference type="ARBA" id="ARBA00022691"/>
    </source>
</evidence>
<feature type="transmembrane region" description="Helical" evidence="10">
    <location>
        <begin position="125"/>
        <end position="153"/>
    </location>
</feature>
<evidence type="ECO:0000313" key="11">
    <source>
        <dbReference type="EMBL" id="EON77158.1"/>
    </source>
</evidence>
<keyword evidence="5" id="KW-0808">Transferase</keyword>
<dbReference type="OrthoDB" id="9809773at2"/>
<dbReference type="EMBL" id="AQHR01000065">
    <property type="protein sequence ID" value="EON77158.1"/>
    <property type="molecule type" value="Genomic_DNA"/>
</dbReference>
<comment type="similarity">
    <text evidence="2">Belongs to the class VI-like SAM-binding methyltransferase superfamily. Isoprenylcysteine carboxyl methyltransferase family.</text>
</comment>
<dbReference type="AlphaFoldDB" id="R7ZSZ9"/>
<dbReference type="Proteomes" id="UP000013909">
    <property type="component" value="Unassembled WGS sequence"/>
</dbReference>
<dbReference type="GO" id="GO:0032259">
    <property type="term" value="P:methylation"/>
    <property type="evidence" value="ECO:0007669"/>
    <property type="project" value="UniProtKB-KW"/>
</dbReference>
<comment type="subcellular location">
    <subcellularLocation>
        <location evidence="1">Membrane</location>
        <topology evidence="1">Multi-pass membrane protein</topology>
    </subcellularLocation>
</comment>
<feature type="transmembrane region" description="Helical" evidence="10">
    <location>
        <begin position="6"/>
        <end position="25"/>
    </location>
</feature>
<dbReference type="PROSITE" id="PS51564">
    <property type="entry name" value="SAM_ICMT"/>
    <property type="match status" value="1"/>
</dbReference>
<dbReference type="GO" id="GO:0004671">
    <property type="term" value="F:protein C-terminal S-isoprenylcysteine carboxyl O-methyltransferase activity"/>
    <property type="evidence" value="ECO:0007669"/>
    <property type="project" value="UniProtKB-EC"/>
</dbReference>
<comment type="caution">
    <text evidence="11">The sequence shown here is derived from an EMBL/GenBank/DDBJ whole genome shotgun (WGS) entry which is preliminary data.</text>
</comment>
<dbReference type="Pfam" id="PF04140">
    <property type="entry name" value="ICMT"/>
    <property type="match status" value="1"/>
</dbReference>
<dbReference type="EC" id="2.1.1.100" evidence="3"/>
<keyword evidence="4" id="KW-0489">Methyltransferase</keyword>
<evidence type="ECO:0000256" key="10">
    <source>
        <dbReference type="SAM" id="Phobius"/>
    </source>
</evidence>
<evidence type="ECO:0000256" key="1">
    <source>
        <dbReference type="ARBA" id="ARBA00004141"/>
    </source>
</evidence>
<organism evidence="11 12">
    <name type="scientific">Lunatimonas lonarensis</name>
    <dbReference type="NCBI Taxonomy" id="1232681"/>
    <lineage>
        <taxon>Bacteria</taxon>
        <taxon>Pseudomonadati</taxon>
        <taxon>Bacteroidota</taxon>
        <taxon>Cytophagia</taxon>
        <taxon>Cytophagales</taxon>
        <taxon>Cyclobacteriaceae</taxon>
    </lineage>
</organism>
<dbReference type="InterPro" id="IPR007269">
    <property type="entry name" value="ICMT_MeTrfase"/>
</dbReference>
<evidence type="ECO:0000256" key="2">
    <source>
        <dbReference type="ARBA" id="ARBA00009140"/>
    </source>
</evidence>
<evidence type="ECO:0000256" key="4">
    <source>
        <dbReference type="ARBA" id="ARBA00022603"/>
    </source>
</evidence>
<evidence type="ECO:0000256" key="7">
    <source>
        <dbReference type="ARBA" id="ARBA00022692"/>
    </source>
</evidence>
<dbReference type="InterPro" id="IPR025770">
    <property type="entry name" value="PPMT_MeTrfase"/>
</dbReference>
<evidence type="ECO:0000256" key="5">
    <source>
        <dbReference type="ARBA" id="ARBA00022679"/>
    </source>
</evidence>
<keyword evidence="9 10" id="KW-0472">Membrane</keyword>
<evidence type="ECO:0000313" key="12">
    <source>
        <dbReference type="Proteomes" id="UP000013909"/>
    </source>
</evidence>
<feature type="transmembrane region" description="Helical" evidence="10">
    <location>
        <begin position="37"/>
        <end position="58"/>
    </location>
</feature>
<accession>R7ZSZ9</accession>
<evidence type="ECO:0000256" key="8">
    <source>
        <dbReference type="ARBA" id="ARBA00022989"/>
    </source>
</evidence>
<evidence type="ECO:0000256" key="9">
    <source>
        <dbReference type="ARBA" id="ARBA00023136"/>
    </source>
</evidence>
<gene>
    <name evidence="11" type="ORF">ADIS_2368</name>
</gene>
<keyword evidence="6" id="KW-0949">S-adenosyl-L-methionine</keyword>
<dbReference type="RefSeq" id="WP_010854505.1">
    <property type="nucleotide sequence ID" value="NZ_AQHR01000065.1"/>
</dbReference>
<protein>
    <recommendedName>
        <fullName evidence="3">protein-S-isoprenylcysteine O-methyltransferase</fullName>
        <ecNumber evidence="3">2.1.1.100</ecNumber>
    </recommendedName>
</protein>
<dbReference type="STRING" id="1232681.ADIS_2368"/>
<dbReference type="GO" id="GO:0016020">
    <property type="term" value="C:membrane"/>
    <property type="evidence" value="ECO:0007669"/>
    <property type="project" value="UniProtKB-SubCell"/>
</dbReference>
<proteinExistence type="inferred from homology"/>
<dbReference type="Gene3D" id="1.20.120.1630">
    <property type="match status" value="1"/>
</dbReference>
<evidence type="ECO:0000256" key="3">
    <source>
        <dbReference type="ARBA" id="ARBA00012151"/>
    </source>
</evidence>
<dbReference type="PANTHER" id="PTHR12714">
    <property type="entry name" value="PROTEIN-S ISOPRENYLCYSTEINE O-METHYLTRANSFERASE"/>
    <property type="match status" value="1"/>
</dbReference>
<keyword evidence="7 10" id="KW-0812">Transmembrane</keyword>
<dbReference type="PANTHER" id="PTHR12714:SF9">
    <property type="entry name" value="PROTEIN-S-ISOPRENYLCYSTEINE O-METHYLTRANSFERASE"/>
    <property type="match status" value="1"/>
</dbReference>
<feature type="transmembrane region" description="Helical" evidence="10">
    <location>
        <begin position="64"/>
        <end position="82"/>
    </location>
</feature>